<feature type="transmembrane region" description="Helical" evidence="5">
    <location>
        <begin position="361"/>
        <end position="391"/>
    </location>
</feature>
<keyword evidence="8" id="KW-1185">Reference proteome</keyword>
<evidence type="ECO:0000256" key="4">
    <source>
        <dbReference type="ARBA" id="ARBA00023136"/>
    </source>
</evidence>
<evidence type="ECO:0000313" key="7">
    <source>
        <dbReference type="EMBL" id="UTT63334.1"/>
    </source>
</evidence>
<comment type="subcellular location">
    <subcellularLocation>
        <location evidence="1">Membrane</location>
        <topology evidence="1">Multi-pass membrane protein</topology>
    </subcellularLocation>
</comment>
<evidence type="ECO:0000256" key="2">
    <source>
        <dbReference type="ARBA" id="ARBA00022692"/>
    </source>
</evidence>
<accession>A0ABY5FYY6</accession>
<name>A0ABY5FYY6_9MICO</name>
<dbReference type="PROSITE" id="PS50801">
    <property type="entry name" value="STAS"/>
    <property type="match status" value="1"/>
</dbReference>
<evidence type="ECO:0000259" key="6">
    <source>
        <dbReference type="PROSITE" id="PS50801"/>
    </source>
</evidence>
<keyword evidence="4 5" id="KW-0472">Membrane</keyword>
<keyword evidence="3 5" id="KW-1133">Transmembrane helix</keyword>
<feature type="domain" description="STAS" evidence="6">
    <location>
        <begin position="416"/>
        <end position="517"/>
    </location>
</feature>
<dbReference type="InterPro" id="IPR002645">
    <property type="entry name" value="STAS_dom"/>
</dbReference>
<protein>
    <submittedName>
        <fullName evidence="7">SulP family inorganic anion transporter</fullName>
    </submittedName>
</protein>
<reference evidence="7" key="1">
    <citation type="submission" date="2022-07" db="EMBL/GenBank/DDBJ databases">
        <title>Taxonomic analysis of Microcella humidisoli nov. sp., isolated from riverside soil.</title>
        <authorList>
            <person name="Molina K.M."/>
            <person name="Kim S.B."/>
        </authorList>
    </citation>
    <scope>NUCLEOTIDE SEQUENCE</scope>
    <source>
        <strain evidence="7">MMS21-STM10</strain>
    </source>
</reference>
<feature type="transmembrane region" description="Helical" evidence="5">
    <location>
        <begin position="66"/>
        <end position="99"/>
    </location>
</feature>
<dbReference type="InterPro" id="IPR036513">
    <property type="entry name" value="STAS_dom_sf"/>
</dbReference>
<feature type="transmembrane region" description="Helical" evidence="5">
    <location>
        <begin position="302"/>
        <end position="321"/>
    </location>
</feature>
<feature type="transmembrane region" description="Helical" evidence="5">
    <location>
        <begin position="156"/>
        <end position="176"/>
    </location>
</feature>
<dbReference type="PANTHER" id="PTHR11814">
    <property type="entry name" value="SULFATE TRANSPORTER"/>
    <property type="match status" value="1"/>
</dbReference>
<dbReference type="RefSeq" id="WP_255160466.1">
    <property type="nucleotide sequence ID" value="NZ_CP101497.1"/>
</dbReference>
<keyword evidence="2 5" id="KW-0812">Transmembrane</keyword>
<organism evidence="7 8">
    <name type="scientific">Microcella humidisoli</name>
    <dbReference type="NCBI Taxonomy" id="2963406"/>
    <lineage>
        <taxon>Bacteria</taxon>
        <taxon>Bacillati</taxon>
        <taxon>Actinomycetota</taxon>
        <taxon>Actinomycetes</taxon>
        <taxon>Micrococcales</taxon>
        <taxon>Microbacteriaceae</taxon>
        <taxon>Microcella</taxon>
    </lineage>
</organism>
<dbReference type="Proteomes" id="UP001060039">
    <property type="component" value="Chromosome"/>
</dbReference>
<evidence type="ECO:0000256" key="5">
    <source>
        <dbReference type="SAM" id="Phobius"/>
    </source>
</evidence>
<dbReference type="Pfam" id="PF00916">
    <property type="entry name" value="Sulfate_transp"/>
    <property type="match status" value="1"/>
</dbReference>
<feature type="transmembrane region" description="Helical" evidence="5">
    <location>
        <begin position="267"/>
        <end position="290"/>
    </location>
</feature>
<feature type="transmembrane region" description="Helical" evidence="5">
    <location>
        <begin position="36"/>
        <end position="54"/>
    </location>
</feature>
<sequence length="534" mass="53638">MLRRTWKGDLIAGLTVGIVALPLALAFGVSSGAGAEAGLITAIVAGLVAAVFGGSNIQVSGPTGAMVVVLGPIVAAQGAGVVALVTIMAGVMVLIAAVLRLGRAVAVIPWPVIEGFTLGIAVIIFLQQVPSALGAPAGPSPNSLVAAVQTVAATDWAAALVPLAIVAVVAVIMVLAPLVRPWVPGSIIAIVVVTVVSTWLALPVETIGTLPAALPAPALPSLSGVDVAALLIPAATIAALAAIESLLSARVGASLADTGRLDPDRELVGQGLASVASGLFGGMPATGAIARTAVNVRAGGRSRLAAIIHSIVLVGVVYLASTIVATIPLAALSGVLMVTAVRMVSVPTVRRIVTATRSDALIFVATAVVTIAFDLIIAVGIGILAAGVIALRTLAASSGVIREPLPGDPKPGDERIALFRLDGALFFGAAERLTDAISDTTGASVVIVRLSQIRDLDATGARVIVELIEGLERRGITVIIKGIQERHLTLATRVGVVGALRHPNHLVASLETAVEHARSHIAREQAAGTVSPAD</sequence>
<gene>
    <name evidence="7" type="ORF">NNL39_04315</name>
</gene>
<dbReference type="InterPro" id="IPR011547">
    <property type="entry name" value="SLC26A/SulP_dom"/>
</dbReference>
<feature type="transmembrane region" description="Helical" evidence="5">
    <location>
        <begin position="223"/>
        <end position="247"/>
    </location>
</feature>
<evidence type="ECO:0000256" key="1">
    <source>
        <dbReference type="ARBA" id="ARBA00004141"/>
    </source>
</evidence>
<dbReference type="Gene3D" id="3.30.750.24">
    <property type="entry name" value="STAS domain"/>
    <property type="match status" value="1"/>
</dbReference>
<dbReference type="Pfam" id="PF01740">
    <property type="entry name" value="STAS"/>
    <property type="match status" value="1"/>
</dbReference>
<feature type="transmembrane region" description="Helical" evidence="5">
    <location>
        <begin position="105"/>
        <end position="126"/>
    </location>
</feature>
<dbReference type="CDD" id="cd07042">
    <property type="entry name" value="STAS_SulP_like_sulfate_transporter"/>
    <property type="match status" value="1"/>
</dbReference>
<evidence type="ECO:0000256" key="3">
    <source>
        <dbReference type="ARBA" id="ARBA00022989"/>
    </source>
</evidence>
<dbReference type="EMBL" id="CP101497">
    <property type="protein sequence ID" value="UTT63334.1"/>
    <property type="molecule type" value="Genomic_DNA"/>
</dbReference>
<feature type="transmembrane region" description="Helical" evidence="5">
    <location>
        <begin position="182"/>
        <end position="202"/>
    </location>
</feature>
<dbReference type="SUPFAM" id="SSF52091">
    <property type="entry name" value="SpoIIaa-like"/>
    <property type="match status" value="1"/>
</dbReference>
<proteinExistence type="predicted"/>
<evidence type="ECO:0000313" key="8">
    <source>
        <dbReference type="Proteomes" id="UP001060039"/>
    </source>
</evidence>
<dbReference type="InterPro" id="IPR001902">
    <property type="entry name" value="SLC26A/SulP_fam"/>
</dbReference>